<dbReference type="AlphaFoldDB" id="A0A6A4I3L7"/>
<evidence type="ECO:0000256" key="5">
    <source>
        <dbReference type="SAM" id="Phobius"/>
    </source>
</evidence>
<dbReference type="GO" id="GO:0006817">
    <property type="term" value="P:phosphate ion transport"/>
    <property type="evidence" value="ECO:0007669"/>
    <property type="project" value="TreeGrafter"/>
</dbReference>
<dbReference type="PANTHER" id="PTHR10783:SF103">
    <property type="entry name" value="SOLUTE CARRIER FAMILY 53 MEMBER 1"/>
    <property type="match status" value="1"/>
</dbReference>
<dbReference type="GO" id="GO:0005794">
    <property type="term" value="C:Golgi apparatus"/>
    <property type="evidence" value="ECO:0007669"/>
    <property type="project" value="TreeGrafter"/>
</dbReference>
<dbReference type="Proteomes" id="UP000799118">
    <property type="component" value="Unassembled WGS sequence"/>
</dbReference>
<dbReference type="InterPro" id="IPR004342">
    <property type="entry name" value="EXS_C"/>
</dbReference>
<evidence type="ECO:0000256" key="2">
    <source>
        <dbReference type="ARBA" id="ARBA00022692"/>
    </source>
</evidence>
<feature type="transmembrane region" description="Helical" evidence="5">
    <location>
        <begin position="42"/>
        <end position="63"/>
    </location>
</feature>
<dbReference type="EMBL" id="ML769412">
    <property type="protein sequence ID" value="KAE9405041.1"/>
    <property type="molecule type" value="Genomic_DNA"/>
</dbReference>
<feature type="transmembrane region" description="Helical" evidence="5">
    <location>
        <begin position="137"/>
        <end position="157"/>
    </location>
</feature>
<keyword evidence="8" id="KW-1185">Reference proteome</keyword>
<proteinExistence type="predicted"/>
<organism evidence="7 8">
    <name type="scientific">Gymnopus androsaceus JB14</name>
    <dbReference type="NCBI Taxonomy" id="1447944"/>
    <lineage>
        <taxon>Eukaryota</taxon>
        <taxon>Fungi</taxon>
        <taxon>Dikarya</taxon>
        <taxon>Basidiomycota</taxon>
        <taxon>Agaricomycotina</taxon>
        <taxon>Agaricomycetes</taxon>
        <taxon>Agaricomycetidae</taxon>
        <taxon>Agaricales</taxon>
        <taxon>Marasmiineae</taxon>
        <taxon>Omphalotaceae</taxon>
        <taxon>Gymnopus</taxon>
    </lineage>
</organism>
<dbReference type="GO" id="GO:0000822">
    <property type="term" value="F:inositol hexakisphosphate binding"/>
    <property type="evidence" value="ECO:0007669"/>
    <property type="project" value="TreeGrafter"/>
</dbReference>
<evidence type="ECO:0000256" key="3">
    <source>
        <dbReference type="ARBA" id="ARBA00022989"/>
    </source>
</evidence>
<dbReference type="PROSITE" id="PS51380">
    <property type="entry name" value="EXS"/>
    <property type="match status" value="1"/>
</dbReference>
<protein>
    <submittedName>
        <fullName evidence="7">EXS-domain-containing protein</fullName>
    </submittedName>
</protein>
<evidence type="ECO:0000313" key="8">
    <source>
        <dbReference type="Proteomes" id="UP000799118"/>
    </source>
</evidence>
<evidence type="ECO:0000313" key="7">
    <source>
        <dbReference type="EMBL" id="KAE9405041.1"/>
    </source>
</evidence>
<keyword evidence="4 5" id="KW-0472">Membrane</keyword>
<dbReference type="GO" id="GO:0016036">
    <property type="term" value="P:cellular response to phosphate starvation"/>
    <property type="evidence" value="ECO:0007669"/>
    <property type="project" value="TreeGrafter"/>
</dbReference>
<name>A0A6A4I3L7_9AGAR</name>
<accession>A0A6A4I3L7</accession>
<feature type="transmembrane region" description="Helical" evidence="5">
    <location>
        <begin position="75"/>
        <end position="95"/>
    </location>
</feature>
<feature type="domain" description="EXS" evidence="6">
    <location>
        <begin position="70"/>
        <end position="265"/>
    </location>
</feature>
<dbReference type="OrthoDB" id="9970435at2759"/>
<comment type="subcellular location">
    <subcellularLocation>
        <location evidence="1">Membrane</location>
        <topology evidence="1">Multi-pass membrane protein</topology>
    </subcellularLocation>
</comment>
<feature type="transmembrane region" description="Helical" evidence="5">
    <location>
        <begin position="184"/>
        <end position="204"/>
    </location>
</feature>
<reference evidence="7" key="1">
    <citation type="journal article" date="2019" name="Environ. Microbiol.">
        <title>Fungal ecological strategies reflected in gene transcription - a case study of two litter decomposers.</title>
        <authorList>
            <person name="Barbi F."/>
            <person name="Kohler A."/>
            <person name="Barry K."/>
            <person name="Baskaran P."/>
            <person name="Daum C."/>
            <person name="Fauchery L."/>
            <person name="Ihrmark K."/>
            <person name="Kuo A."/>
            <person name="LaButti K."/>
            <person name="Lipzen A."/>
            <person name="Morin E."/>
            <person name="Grigoriev I.V."/>
            <person name="Henrissat B."/>
            <person name="Lindahl B."/>
            <person name="Martin F."/>
        </authorList>
    </citation>
    <scope>NUCLEOTIDE SEQUENCE</scope>
    <source>
        <strain evidence="7">JB14</strain>
    </source>
</reference>
<dbReference type="PANTHER" id="PTHR10783">
    <property type="entry name" value="XENOTROPIC AND POLYTROPIC RETROVIRUS RECEPTOR 1-RELATED"/>
    <property type="match status" value="1"/>
</dbReference>
<gene>
    <name evidence="7" type="ORF">BT96DRAFT_388363</name>
</gene>
<keyword evidence="2 5" id="KW-0812">Transmembrane</keyword>
<evidence type="ECO:0000259" key="6">
    <source>
        <dbReference type="PROSITE" id="PS51380"/>
    </source>
</evidence>
<sequence>MFDPFNFFFKSSRYWLIKSISKLLASGIRRVEFTDFWMGDQFTSLVFTLSDLFLFACSYARDFNDWRQCGSTSKAWPVAFTLAMLPFLVRLVQSIKRYADSKLTTHLINGGKYLTGIIYYLCFYIWRHQGQVRNTSFVFWCLFGTIYSIYASAWDFWMDWSVLRPHVKYPFLREELLYKDYIPAYYFAIISNVLIRFIWVIYIPSGSTPDTYLRLFIAGFLEMLRRWQWNFFRLENEHLGNMDQYRVTHEVPLPYSFNHREPGDTEDSE</sequence>
<keyword evidence="3 5" id="KW-1133">Transmembrane helix</keyword>
<evidence type="ECO:0000256" key="4">
    <source>
        <dbReference type="ARBA" id="ARBA00023136"/>
    </source>
</evidence>
<dbReference type="GO" id="GO:0005886">
    <property type="term" value="C:plasma membrane"/>
    <property type="evidence" value="ECO:0007669"/>
    <property type="project" value="TreeGrafter"/>
</dbReference>
<dbReference type="Pfam" id="PF03124">
    <property type="entry name" value="EXS"/>
    <property type="match status" value="1"/>
</dbReference>
<evidence type="ECO:0000256" key="1">
    <source>
        <dbReference type="ARBA" id="ARBA00004141"/>
    </source>
</evidence>
<feature type="transmembrane region" description="Helical" evidence="5">
    <location>
        <begin position="107"/>
        <end position="125"/>
    </location>
</feature>